<dbReference type="Pfam" id="PF00069">
    <property type="entry name" value="Pkinase"/>
    <property type="match status" value="1"/>
</dbReference>
<dbReference type="SUPFAM" id="SSF56112">
    <property type="entry name" value="Protein kinase-like (PK-like)"/>
    <property type="match status" value="1"/>
</dbReference>
<protein>
    <submittedName>
        <fullName evidence="3">Protein kinase domain protein</fullName>
        <ecNumber evidence="3">2.7.11.17</ecNumber>
    </submittedName>
</protein>
<dbReference type="InParanoid" id="G0R4D9"/>
<dbReference type="InterPro" id="IPR000719">
    <property type="entry name" value="Prot_kinase_dom"/>
</dbReference>
<feature type="compositionally biased region" description="Basic and acidic residues" evidence="1">
    <location>
        <begin position="518"/>
        <end position="527"/>
    </location>
</feature>
<dbReference type="RefSeq" id="XP_004025120.1">
    <property type="nucleotide sequence ID" value="XM_004025071.1"/>
</dbReference>
<dbReference type="PROSITE" id="PS00108">
    <property type="entry name" value="PROTEIN_KINASE_ST"/>
    <property type="match status" value="1"/>
</dbReference>
<dbReference type="GeneID" id="14903738"/>
<dbReference type="EC" id="2.7.11.17" evidence="3"/>
<evidence type="ECO:0000313" key="4">
    <source>
        <dbReference type="Proteomes" id="UP000008983"/>
    </source>
</evidence>
<dbReference type="OMA" id="RHINQRA"/>
<keyword evidence="4" id="KW-1185">Reference proteome</keyword>
<dbReference type="GO" id="GO:0005634">
    <property type="term" value="C:nucleus"/>
    <property type="evidence" value="ECO:0007669"/>
    <property type="project" value="TreeGrafter"/>
</dbReference>
<accession>G0R4D9</accession>
<keyword evidence="3" id="KW-0808">Transferase</keyword>
<dbReference type="eggNOG" id="KOG0032">
    <property type="taxonomic scope" value="Eukaryota"/>
</dbReference>
<gene>
    <name evidence="3" type="ORF">IMG5_191520</name>
</gene>
<proteinExistence type="predicted"/>
<dbReference type="AlphaFoldDB" id="G0R4D9"/>
<dbReference type="GO" id="GO:0044773">
    <property type="term" value="P:mitotic DNA damage checkpoint signaling"/>
    <property type="evidence" value="ECO:0007669"/>
    <property type="project" value="TreeGrafter"/>
</dbReference>
<evidence type="ECO:0000313" key="3">
    <source>
        <dbReference type="EMBL" id="EGR27668.1"/>
    </source>
</evidence>
<evidence type="ECO:0000259" key="2">
    <source>
        <dbReference type="PROSITE" id="PS50011"/>
    </source>
</evidence>
<sequence>MEGDILEFTIHYYIILTKNTQMLLKDIVLQISIYILKQQDQKRKKKDKIQVKQKGLFQIKQIQKLSCLQMMNLQYLNGEMFQEKKQTREVFMNNIKQLKRLEKETLQVQNKFIQNNDLNLIQKVYLAERIEDNKSFAVKAFAKEAAYSQENGKEALINEIELMRSLNHPNVIRLHEVYETENSLYLILDLLEGGQLYDKMKAKYKYYFFLKKKNYNFRFSIDDTRYMIKGLLEGLADMHSKNIMHRDLKPENLIFKNNHSLDIVIADLGLGTRTDVTKFMFVRCGTPGFVAPEVINIIDFDLKYDSICDIFSLGLIFHLLLIGKSPFNGKTYEEILAQNRASNITFEGAEYLKLPLQAYDLLKKMLQNDPKQRITAKKALSHPFFLETVKLLQQSEDDHNNLSEYDRIKKIEDKNRLKNINSPMPSPQILPTKGKKIIQDEQGVFKMPNTPIMTGRTDEVSHEGSGFNSPSIQLDSRQIKTMGKSPQVTKASMFSPKITFAGKNVTKMPEQIQEQIEEEKKNDDPEQAKQAQQIKNKLKNLGI</sequence>
<dbReference type="PANTHER" id="PTHR44167:SF18">
    <property type="entry name" value="PROTEIN KINASE DOMAIN-CONTAINING PROTEIN"/>
    <property type="match status" value="1"/>
</dbReference>
<dbReference type="EMBL" id="GL984336">
    <property type="protein sequence ID" value="EGR27668.1"/>
    <property type="molecule type" value="Genomic_DNA"/>
</dbReference>
<dbReference type="SMART" id="SM00220">
    <property type="entry name" value="S_TKc"/>
    <property type="match status" value="1"/>
</dbReference>
<feature type="domain" description="Protein kinase" evidence="2">
    <location>
        <begin position="110"/>
        <end position="385"/>
    </location>
</feature>
<evidence type="ECO:0000256" key="1">
    <source>
        <dbReference type="SAM" id="MobiDB-lite"/>
    </source>
</evidence>
<dbReference type="GO" id="GO:0005524">
    <property type="term" value="F:ATP binding"/>
    <property type="evidence" value="ECO:0007669"/>
    <property type="project" value="InterPro"/>
</dbReference>
<feature type="region of interest" description="Disordered" evidence="1">
    <location>
        <begin position="517"/>
        <end position="543"/>
    </location>
</feature>
<name>G0R4D9_ICHMU</name>
<dbReference type="OrthoDB" id="74764at2759"/>
<organism evidence="3 4">
    <name type="scientific">Ichthyophthirius multifiliis</name>
    <name type="common">White spot disease agent</name>
    <name type="synonym">Ich</name>
    <dbReference type="NCBI Taxonomy" id="5932"/>
    <lineage>
        <taxon>Eukaryota</taxon>
        <taxon>Sar</taxon>
        <taxon>Alveolata</taxon>
        <taxon>Ciliophora</taxon>
        <taxon>Intramacronucleata</taxon>
        <taxon>Oligohymenophorea</taxon>
        <taxon>Hymenostomatida</taxon>
        <taxon>Ophryoglenina</taxon>
        <taxon>Ichthyophthirius</taxon>
    </lineage>
</organism>
<dbReference type="InterPro" id="IPR011009">
    <property type="entry name" value="Kinase-like_dom_sf"/>
</dbReference>
<dbReference type="GO" id="GO:0004683">
    <property type="term" value="F:calcium/calmodulin-dependent protein kinase activity"/>
    <property type="evidence" value="ECO:0007669"/>
    <property type="project" value="UniProtKB-EC"/>
</dbReference>
<reference evidence="3 4" key="1">
    <citation type="submission" date="2011-07" db="EMBL/GenBank/DDBJ databases">
        <authorList>
            <person name="Coyne R."/>
            <person name="Brami D."/>
            <person name="Johnson J."/>
            <person name="Hostetler J."/>
            <person name="Hannick L."/>
            <person name="Clark T."/>
            <person name="Cassidy-Hanley D."/>
            <person name="Inman J."/>
        </authorList>
    </citation>
    <scope>NUCLEOTIDE SEQUENCE [LARGE SCALE GENOMIC DNA]</scope>
    <source>
        <strain evidence="3 4">G5</strain>
    </source>
</reference>
<dbReference type="FunFam" id="1.10.510.10:FF:000945">
    <property type="entry name" value="Uncharacterized protein"/>
    <property type="match status" value="1"/>
</dbReference>
<dbReference type="GO" id="GO:0005737">
    <property type="term" value="C:cytoplasm"/>
    <property type="evidence" value="ECO:0007669"/>
    <property type="project" value="TreeGrafter"/>
</dbReference>
<dbReference type="Gene3D" id="1.10.510.10">
    <property type="entry name" value="Transferase(Phosphotransferase) domain 1"/>
    <property type="match status" value="1"/>
</dbReference>
<dbReference type="Gene3D" id="3.30.200.20">
    <property type="entry name" value="Phosphorylase Kinase, domain 1"/>
    <property type="match status" value="1"/>
</dbReference>
<keyword evidence="3" id="KW-0418">Kinase</keyword>
<dbReference type="Proteomes" id="UP000008983">
    <property type="component" value="Unassembled WGS sequence"/>
</dbReference>
<dbReference type="InterPro" id="IPR008271">
    <property type="entry name" value="Ser/Thr_kinase_AS"/>
</dbReference>
<dbReference type="PROSITE" id="PS50011">
    <property type="entry name" value="PROTEIN_KINASE_DOM"/>
    <property type="match status" value="1"/>
</dbReference>
<dbReference type="PANTHER" id="PTHR44167">
    <property type="entry name" value="OVARIAN-SPECIFIC SERINE/THREONINE-PROTEIN KINASE LOK-RELATED"/>
    <property type="match status" value="1"/>
</dbReference>
<dbReference type="STRING" id="857967.G0R4D9"/>